<comment type="similarity">
    <text evidence="1">Belongs to the nitroreductase family.</text>
</comment>
<dbReference type="Pfam" id="PF00881">
    <property type="entry name" value="Nitroreductase"/>
    <property type="match status" value="1"/>
</dbReference>
<organism evidence="4 5">
    <name type="scientific">Jeotgalibacillus marinus</name>
    <dbReference type="NCBI Taxonomy" id="86667"/>
    <lineage>
        <taxon>Bacteria</taxon>
        <taxon>Bacillati</taxon>
        <taxon>Bacillota</taxon>
        <taxon>Bacilli</taxon>
        <taxon>Bacillales</taxon>
        <taxon>Caryophanaceae</taxon>
        <taxon>Jeotgalibacillus</taxon>
    </lineage>
</organism>
<keyword evidence="5" id="KW-1185">Reference proteome</keyword>
<dbReference type="RefSeq" id="WP_367780600.1">
    <property type="nucleotide sequence ID" value="NZ_JBFMIA010000023.1"/>
</dbReference>
<evidence type="ECO:0000256" key="2">
    <source>
        <dbReference type="ARBA" id="ARBA00023002"/>
    </source>
</evidence>
<gene>
    <name evidence="4" type="ORF">AB1471_15105</name>
</gene>
<protein>
    <submittedName>
        <fullName evidence="4">Nitroreductase family protein</fullName>
    </submittedName>
</protein>
<dbReference type="InterPro" id="IPR029479">
    <property type="entry name" value="Nitroreductase"/>
</dbReference>
<dbReference type="InterPro" id="IPR000415">
    <property type="entry name" value="Nitroreductase-like"/>
</dbReference>
<dbReference type="SUPFAM" id="SSF55469">
    <property type="entry name" value="FMN-dependent nitroreductase-like"/>
    <property type="match status" value="1"/>
</dbReference>
<dbReference type="Proteomes" id="UP001556040">
    <property type="component" value="Unassembled WGS sequence"/>
</dbReference>
<proteinExistence type="inferred from homology"/>
<dbReference type="PANTHER" id="PTHR43673:SF3">
    <property type="entry name" value="NAD(P)H NITROREDUCTASE YODC-RELATED"/>
    <property type="match status" value="1"/>
</dbReference>
<comment type="caution">
    <text evidence="4">The sequence shown here is derived from an EMBL/GenBank/DDBJ whole genome shotgun (WGS) entry which is preliminary data.</text>
</comment>
<evidence type="ECO:0000313" key="4">
    <source>
        <dbReference type="EMBL" id="MEW9503111.1"/>
    </source>
</evidence>
<name>A0ABV3Q7A4_9BACL</name>
<sequence length="210" mass="23388">MNMSVSTLEKNVLTVMQERRSTKQYDRNAEISREELMELLEVAGQSPSAWNLQHWNFLAFHNKESQEKLLPIAYNQQQVGDASAVIAVLGDLRANENVDPVFDSAVKEGQMPEEIKKAYTGQIQGAYANEQFGRDAAFTNASLAAMQLMLAAQAKGWDTCAIGGFNPAQLVEEFDISDRYIPVMLITVGKGTEKPRKSSRLDINQLVTFV</sequence>
<reference evidence="4 5" key="1">
    <citation type="journal article" date="1979" name="Int. J. Syst. Evol. Microbiol.">
        <title>Bacillus globisporus subsp. marinus subsp. nov.</title>
        <authorList>
            <person name="Liu H."/>
        </authorList>
    </citation>
    <scope>NUCLEOTIDE SEQUENCE [LARGE SCALE GENOMIC DNA]</scope>
    <source>
        <strain evidence="4 5">DSM 1297</strain>
    </source>
</reference>
<accession>A0ABV3Q7A4</accession>
<evidence type="ECO:0000259" key="3">
    <source>
        <dbReference type="Pfam" id="PF00881"/>
    </source>
</evidence>
<dbReference type="PANTHER" id="PTHR43673">
    <property type="entry name" value="NAD(P)H NITROREDUCTASE YDGI-RELATED"/>
    <property type="match status" value="1"/>
</dbReference>
<evidence type="ECO:0000256" key="1">
    <source>
        <dbReference type="ARBA" id="ARBA00007118"/>
    </source>
</evidence>
<evidence type="ECO:0000313" key="5">
    <source>
        <dbReference type="Proteomes" id="UP001556040"/>
    </source>
</evidence>
<dbReference type="CDD" id="cd02137">
    <property type="entry name" value="MhqN-like"/>
    <property type="match status" value="1"/>
</dbReference>
<feature type="domain" description="Nitroreductase" evidence="3">
    <location>
        <begin position="17"/>
        <end position="190"/>
    </location>
</feature>
<dbReference type="EMBL" id="JBFMIA010000023">
    <property type="protein sequence ID" value="MEW9503111.1"/>
    <property type="molecule type" value="Genomic_DNA"/>
</dbReference>
<keyword evidence="2" id="KW-0560">Oxidoreductase</keyword>
<dbReference type="Gene3D" id="3.40.109.10">
    <property type="entry name" value="NADH Oxidase"/>
    <property type="match status" value="1"/>
</dbReference>